<dbReference type="InterPro" id="IPR027417">
    <property type="entry name" value="P-loop_NTPase"/>
</dbReference>
<evidence type="ECO:0000313" key="1">
    <source>
        <dbReference type="EMBL" id="TXE78486.1"/>
    </source>
</evidence>
<gene>
    <name evidence="1" type="ORF">FPD46_07935</name>
</gene>
<reference evidence="1 2" key="1">
    <citation type="submission" date="2019-07" db="EMBL/GenBank/DDBJ databases">
        <title>Rapid identification of Enteric Bacteria from Whole Genome Sequences (WGS) using Average Nucleotide Identity (ANI).</title>
        <authorList>
            <person name="Lane C."/>
        </authorList>
    </citation>
    <scope>NUCLEOTIDE SEQUENCE [LARGE SCALE GENOMIC DNA]</scope>
    <source>
        <strain evidence="1 2">2016D-0250</strain>
    </source>
</reference>
<keyword evidence="1" id="KW-0067">ATP-binding</keyword>
<name>A0A5C7DNT2_9BACT</name>
<protein>
    <submittedName>
        <fullName evidence="1">ATP-binding protein</fullName>
    </submittedName>
</protein>
<dbReference type="InterPro" id="IPR051162">
    <property type="entry name" value="T4SS_component"/>
</dbReference>
<sequence>MSIAFLTLSGLALAGAYFGFKKKDPSMNLSSCFFDKLATPLYTFFNEYHSNSLFLIDSINEDHILCNTPYPELYGIEISSKSTLINFFDKNSINILIRDYKDESNSFFYYVLHKQGNFQKQYIFSHNKNIVNVFSRYFNTPFLSGVDICNALYNQYLQNNFYIKDKKINTALKIEKKTVLDEPEFMSFKRLAKQAIRKNYKDINIFQGFKHLDIKNSSIEQIFKLNFEGSIWVYFDISSSQVEKHIDKLINYSKIVGDKKPFVDLKDSYEKKECDLVIVNAIAYLKNFNSDIIGNLGSSLKTSFISKEIFKSSHLQKMPLKFRDDEFDFIVKDDFLNNFIASVHKKNIDNPDIFGIDQNGSFTNYSFTEENFNGHSCIIAKSGAGKSVSKQKIISQMIELNFKNGKCNNLGKESKNVRVRSYDIGFSDDKLINLIKNNSENNIAHISSDFYSFSYNIVAFTNFNNKIIFEADLQFNTDLLSIILETQNSDPLTINEASCFKDIIKRIYIDNNFQRYRIRDLKDKNLDLYEKLIKLGYLESTFLMDIKENEFNFLKVPLLNDVVKYASREGQNQQLKENERIDYLNLARKLDGINKLGVFSYFDNIDIADVDFLSMDLNNFKDSSLFVPIFLCIFQKTYYKDRDYAIKLMNKGLARPKLFYAIEEAVNYFRVEYFSVMFEKLAFEARKYNVHLCFITQDAGHIPKKILKNLNTRIFLLDPEKKQEAIDEAIEAFNIPKNVENALINTNIYEMCIWYSKGVFNLKFDISEEEMAFFSTNPNDGESNKK</sequence>
<dbReference type="EMBL" id="VOWB01000085">
    <property type="protein sequence ID" value="TXE78486.1"/>
    <property type="molecule type" value="Genomic_DNA"/>
</dbReference>
<dbReference type="PANTHER" id="PTHR30121:SF6">
    <property type="entry name" value="SLR6007 PROTEIN"/>
    <property type="match status" value="1"/>
</dbReference>
<dbReference type="PANTHER" id="PTHR30121">
    <property type="entry name" value="UNCHARACTERIZED PROTEIN YJGR-RELATED"/>
    <property type="match status" value="1"/>
</dbReference>
<evidence type="ECO:0000313" key="2">
    <source>
        <dbReference type="Proteomes" id="UP000321310"/>
    </source>
</evidence>
<dbReference type="AlphaFoldDB" id="A0A5C7DNT2"/>
<accession>A0A5C7DNT2</accession>
<dbReference type="SUPFAM" id="SSF52540">
    <property type="entry name" value="P-loop containing nucleoside triphosphate hydrolases"/>
    <property type="match status" value="1"/>
</dbReference>
<comment type="caution">
    <text evidence="1">The sequence shown here is derived from an EMBL/GenBank/DDBJ whole genome shotgun (WGS) entry which is preliminary data.</text>
</comment>
<dbReference type="Proteomes" id="UP000321310">
    <property type="component" value="Unassembled WGS sequence"/>
</dbReference>
<dbReference type="RefSeq" id="WP_147576051.1">
    <property type="nucleotide sequence ID" value="NZ_VOWB01000085.1"/>
</dbReference>
<dbReference type="GO" id="GO:0005524">
    <property type="term" value="F:ATP binding"/>
    <property type="evidence" value="ECO:0007669"/>
    <property type="project" value="UniProtKB-KW"/>
</dbReference>
<organism evidence="1 2">
    <name type="scientific">Campylobacter peloridis</name>
    <dbReference type="NCBI Taxonomy" id="488546"/>
    <lineage>
        <taxon>Bacteria</taxon>
        <taxon>Pseudomonadati</taxon>
        <taxon>Campylobacterota</taxon>
        <taxon>Epsilonproteobacteria</taxon>
        <taxon>Campylobacterales</taxon>
        <taxon>Campylobacteraceae</taxon>
        <taxon>Campylobacter</taxon>
    </lineage>
</organism>
<dbReference type="Gene3D" id="3.40.50.300">
    <property type="entry name" value="P-loop containing nucleotide triphosphate hydrolases"/>
    <property type="match status" value="1"/>
</dbReference>
<proteinExistence type="predicted"/>
<keyword evidence="1" id="KW-0547">Nucleotide-binding</keyword>